<dbReference type="InterPro" id="IPR002656">
    <property type="entry name" value="Acyl_transf_3_dom"/>
</dbReference>
<protein>
    <submittedName>
        <fullName evidence="4">Acyltransferase</fullName>
    </submittedName>
</protein>
<feature type="compositionally biased region" description="Low complexity" evidence="1">
    <location>
        <begin position="378"/>
        <end position="402"/>
    </location>
</feature>
<feature type="transmembrane region" description="Helical" evidence="2">
    <location>
        <begin position="337"/>
        <end position="359"/>
    </location>
</feature>
<feature type="domain" description="Acyltransferase 3" evidence="3">
    <location>
        <begin position="12"/>
        <end position="352"/>
    </location>
</feature>
<evidence type="ECO:0000313" key="4">
    <source>
        <dbReference type="EMBL" id="NHA67244.1"/>
    </source>
</evidence>
<dbReference type="EMBL" id="SAYU02000008">
    <property type="protein sequence ID" value="NHA67244.1"/>
    <property type="molecule type" value="Genomic_DNA"/>
</dbReference>
<keyword evidence="4" id="KW-0808">Transferase</keyword>
<organism evidence="4 5">
    <name type="scientific">Phycicoccus flavus</name>
    <dbReference type="NCBI Taxonomy" id="2502783"/>
    <lineage>
        <taxon>Bacteria</taxon>
        <taxon>Bacillati</taxon>
        <taxon>Actinomycetota</taxon>
        <taxon>Actinomycetes</taxon>
        <taxon>Micrococcales</taxon>
        <taxon>Intrasporangiaceae</taxon>
        <taxon>Phycicoccus</taxon>
    </lineage>
</organism>
<dbReference type="InterPro" id="IPR050879">
    <property type="entry name" value="Acyltransferase_3"/>
</dbReference>
<sequence length="402" mass="42082">MTLRPGTGRYPELTAVRGLAALAVVGTHAAYWTGRYQETTAGLVLARLDIGVSVFFALSGFLLVRPWLASAAGAGEPPRLSRYARDRVLRIVPGYVVTVLAAYLLVDSPTGTGAGQLLRSLTLTQVYPGAEQHLGLTQMWSLAVEVSFYVLLPGVAVLLVRLAGPRRRLALLAVLGAVTPLWWWLVRSAWSAAPPDTQYWLPGHLLWFVVGMALAVLAVGRESGRTRRGDGVAATPGSLWVLALAVFAVASTPLAGPATLVPSTAGAAVAKSLLYAAFGAALLAPLVVGSGSALLGWLRWPPLLWLGRVSYELFLVHLVVIEFVMDGLGNPTFTGDTVTVFLVTLGVSLLLAAGLHGLLSRLTGRGGPPGAGRRGRPARPGSAAAPPAPASRASTSPTPRRP</sequence>
<feature type="transmembrane region" description="Helical" evidence="2">
    <location>
        <begin position="88"/>
        <end position="106"/>
    </location>
</feature>
<feature type="region of interest" description="Disordered" evidence="1">
    <location>
        <begin position="365"/>
        <end position="402"/>
    </location>
</feature>
<keyword evidence="2" id="KW-0812">Transmembrane</keyword>
<keyword evidence="2" id="KW-0472">Membrane</keyword>
<dbReference type="PANTHER" id="PTHR23028">
    <property type="entry name" value="ACETYLTRANSFERASE"/>
    <property type="match status" value="1"/>
</dbReference>
<feature type="transmembrane region" description="Helical" evidence="2">
    <location>
        <begin position="239"/>
        <end position="261"/>
    </location>
</feature>
<keyword evidence="2" id="KW-1133">Transmembrane helix</keyword>
<accession>A0A8T6R0Y9</accession>
<gene>
    <name evidence="4" type="ORF">EPD83_004115</name>
</gene>
<reference evidence="4" key="1">
    <citation type="submission" date="2020-03" db="EMBL/GenBank/DDBJ databases">
        <title>Phycicoccus flavus sp. nov., a novel endophytic actinobacterium isolated from branch of Kandelia candel.</title>
        <authorList>
            <person name="Tuo L."/>
        </authorList>
    </citation>
    <scope>NUCLEOTIDE SEQUENCE</scope>
    <source>
        <strain evidence="4">CMS6Z-2</strain>
    </source>
</reference>
<dbReference type="AlphaFoldDB" id="A0A8T6R0Y9"/>
<keyword evidence="4" id="KW-0012">Acyltransferase</keyword>
<feature type="transmembrane region" description="Helical" evidence="2">
    <location>
        <begin position="273"/>
        <end position="298"/>
    </location>
</feature>
<feature type="transmembrane region" description="Helical" evidence="2">
    <location>
        <begin position="198"/>
        <end position="219"/>
    </location>
</feature>
<dbReference type="RefSeq" id="WP_235950332.1">
    <property type="nucleotide sequence ID" value="NZ_SAYU02000008.1"/>
</dbReference>
<comment type="caution">
    <text evidence="4">The sequence shown here is derived from an EMBL/GenBank/DDBJ whole genome shotgun (WGS) entry which is preliminary data.</text>
</comment>
<evidence type="ECO:0000313" key="5">
    <source>
        <dbReference type="Proteomes" id="UP000287866"/>
    </source>
</evidence>
<feature type="transmembrane region" description="Helical" evidence="2">
    <location>
        <begin position="139"/>
        <end position="162"/>
    </location>
</feature>
<dbReference type="GO" id="GO:0016747">
    <property type="term" value="F:acyltransferase activity, transferring groups other than amino-acyl groups"/>
    <property type="evidence" value="ECO:0007669"/>
    <property type="project" value="InterPro"/>
</dbReference>
<dbReference type="PANTHER" id="PTHR23028:SF53">
    <property type="entry name" value="ACYL_TRANSF_3 DOMAIN-CONTAINING PROTEIN"/>
    <property type="match status" value="1"/>
</dbReference>
<proteinExistence type="predicted"/>
<name>A0A8T6R0Y9_9MICO</name>
<feature type="transmembrane region" description="Helical" evidence="2">
    <location>
        <begin position="169"/>
        <end position="186"/>
    </location>
</feature>
<feature type="transmembrane region" description="Helical" evidence="2">
    <location>
        <begin position="12"/>
        <end position="32"/>
    </location>
</feature>
<evidence type="ECO:0000256" key="2">
    <source>
        <dbReference type="SAM" id="Phobius"/>
    </source>
</evidence>
<dbReference type="Pfam" id="PF01757">
    <property type="entry name" value="Acyl_transf_3"/>
    <property type="match status" value="1"/>
</dbReference>
<dbReference type="GO" id="GO:0009103">
    <property type="term" value="P:lipopolysaccharide biosynthetic process"/>
    <property type="evidence" value="ECO:0007669"/>
    <property type="project" value="TreeGrafter"/>
</dbReference>
<evidence type="ECO:0000256" key="1">
    <source>
        <dbReference type="SAM" id="MobiDB-lite"/>
    </source>
</evidence>
<feature type="transmembrane region" description="Helical" evidence="2">
    <location>
        <begin position="44"/>
        <end position="68"/>
    </location>
</feature>
<dbReference type="Proteomes" id="UP000287866">
    <property type="component" value="Unassembled WGS sequence"/>
</dbReference>
<evidence type="ECO:0000259" key="3">
    <source>
        <dbReference type="Pfam" id="PF01757"/>
    </source>
</evidence>
<dbReference type="GO" id="GO:0016020">
    <property type="term" value="C:membrane"/>
    <property type="evidence" value="ECO:0007669"/>
    <property type="project" value="TreeGrafter"/>
</dbReference>
<keyword evidence="5" id="KW-1185">Reference proteome</keyword>
<feature type="transmembrane region" description="Helical" evidence="2">
    <location>
        <begin position="305"/>
        <end position="325"/>
    </location>
</feature>